<organism evidence="2 3">
    <name type="scientific">Asterophora parasitica</name>
    <dbReference type="NCBI Taxonomy" id="117018"/>
    <lineage>
        <taxon>Eukaryota</taxon>
        <taxon>Fungi</taxon>
        <taxon>Dikarya</taxon>
        <taxon>Basidiomycota</taxon>
        <taxon>Agaricomycotina</taxon>
        <taxon>Agaricomycetes</taxon>
        <taxon>Agaricomycetidae</taxon>
        <taxon>Agaricales</taxon>
        <taxon>Tricholomatineae</taxon>
        <taxon>Lyophyllaceae</taxon>
        <taxon>Asterophora</taxon>
    </lineage>
</organism>
<keyword evidence="3" id="KW-1185">Reference proteome</keyword>
<evidence type="ECO:0000313" key="2">
    <source>
        <dbReference type="EMBL" id="KAG5642731.1"/>
    </source>
</evidence>
<feature type="compositionally biased region" description="Low complexity" evidence="1">
    <location>
        <begin position="238"/>
        <end position="249"/>
    </location>
</feature>
<reference evidence="2" key="2">
    <citation type="submission" date="2021-10" db="EMBL/GenBank/DDBJ databases">
        <title>Phylogenomics reveals ancestral predisposition of the termite-cultivated fungus Termitomyces towards a domesticated lifestyle.</title>
        <authorList>
            <person name="Auxier B."/>
            <person name="Grum-Grzhimaylo A."/>
            <person name="Cardenas M.E."/>
            <person name="Lodge J.D."/>
            <person name="Laessoe T."/>
            <person name="Pedersen O."/>
            <person name="Smith M.E."/>
            <person name="Kuyper T.W."/>
            <person name="Franco-Molano E.A."/>
            <person name="Baroni T.J."/>
            <person name="Aanen D.K."/>
        </authorList>
    </citation>
    <scope>NUCLEOTIDE SEQUENCE</scope>
    <source>
        <strain evidence="2">AP01</strain>
        <tissue evidence="2">Mycelium</tissue>
    </source>
</reference>
<feature type="compositionally biased region" description="Basic and acidic residues" evidence="1">
    <location>
        <begin position="280"/>
        <end position="289"/>
    </location>
</feature>
<feature type="region of interest" description="Disordered" evidence="1">
    <location>
        <begin position="164"/>
        <end position="267"/>
    </location>
</feature>
<gene>
    <name evidence="2" type="ORF">DXG03_002276</name>
</gene>
<feature type="compositionally biased region" description="Polar residues" evidence="1">
    <location>
        <begin position="313"/>
        <end position="327"/>
    </location>
</feature>
<feature type="compositionally biased region" description="Polar residues" evidence="1">
    <location>
        <begin position="199"/>
        <end position="208"/>
    </location>
</feature>
<feature type="compositionally biased region" description="Polar residues" evidence="1">
    <location>
        <begin position="164"/>
        <end position="192"/>
    </location>
</feature>
<evidence type="ECO:0000313" key="3">
    <source>
        <dbReference type="Proteomes" id="UP000775547"/>
    </source>
</evidence>
<dbReference type="Proteomes" id="UP000775547">
    <property type="component" value="Unassembled WGS sequence"/>
</dbReference>
<comment type="caution">
    <text evidence="2">The sequence shown here is derived from an EMBL/GenBank/DDBJ whole genome shotgun (WGS) entry which is preliminary data.</text>
</comment>
<reference evidence="2" key="1">
    <citation type="submission" date="2020-07" db="EMBL/GenBank/DDBJ databases">
        <authorList>
            <person name="Nieuwenhuis M."/>
            <person name="Van De Peppel L.J.J."/>
        </authorList>
    </citation>
    <scope>NUCLEOTIDE SEQUENCE</scope>
    <source>
        <strain evidence="2">AP01</strain>
        <tissue evidence="2">Mycelium</tissue>
    </source>
</reference>
<proteinExistence type="predicted"/>
<dbReference type="AlphaFoldDB" id="A0A9P7K8S6"/>
<feature type="region of interest" description="Disordered" evidence="1">
    <location>
        <begin position="1"/>
        <end position="126"/>
    </location>
</feature>
<protein>
    <submittedName>
        <fullName evidence="2">Uncharacterized protein</fullName>
    </submittedName>
</protein>
<feature type="region of interest" description="Disordered" evidence="1">
    <location>
        <begin position="279"/>
        <end position="327"/>
    </location>
</feature>
<evidence type="ECO:0000256" key="1">
    <source>
        <dbReference type="SAM" id="MobiDB-lite"/>
    </source>
</evidence>
<feature type="compositionally biased region" description="Polar residues" evidence="1">
    <location>
        <begin position="63"/>
        <end position="76"/>
    </location>
</feature>
<name>A0A9P7K8S6_9AGAR</name>
<dbReference type="EMBL" id="JABCKV010000162">
    <property type="protein sequence ID" value="KAG5642731.1"/>
    <property type="molecule type" value="Genomic_DNA"/>
</dbReference>
<sequence length="327" mass="34915">MAKGSKPQPTRRSKHLNGPSAKNVTVGTIDSPLARFRVKTAVAQKVTRPSPVSFKSRYGVPSMTPSSQSEATNSPSTPTPALRYSRVPLRRTGGYGRTHGRHSSLMPPVQDMGSTAHPQLAGEPLDPLTNTPLRSRHVEWNNSHLATEIARIIGQHTETGITPKSRAHQVQVQPDPNAATQPSTPHAATRPSTPEPGQFGSNAPTRPSTPEPVYGNVAAEPRTLEPSASARPHPREVPTQPSTPQPASTVYGAEIPTYPEPPCNTGNIIPPISTSWAPESEVHHDKSQEHGFAPSYVPPYSHPSHSPSIPNAAMSSIPLNDVSMGST</sequence>
<accession>A0A9P7K8S6</accession>